<organism evidence="5 6">
    <name type="scientific">Acinetobacter baumannii</name>
    <dbReference type="NCBI Taxonomy" id="470"/>
    <lineage>
        <taxon>Bacteria</taxon>
        <taxon>Pseudomonadati</taxon>
        <taxon>Pseudomonadota</taxon>
        <taxon>Gammaproteobacteria</taxon>
        <taxon>Moraxellales</taxon>
        <taxon>Moraxellaceae</taxon>
        <taxon>Acinetobacter</taxon>
        <taxon>Acinetobacter calcoaceticus/baumannii complex</taxon>
    </lineage>
</organism>
<gene>
    <name evidence="5" type="ORF">GNY86_06465</name>
</gene>
<keyword evidence="3" id="KW-0812">Transmembrane</keyword>
<evidence type="ECO:0000256" key="1">
    <source>
        <dbReference type="ARBA" id="ARBA00022612"/>
    </source>
</evidence>
<keyword evidence="2" id="KW-0175">Coiled coil</keyword>
<name>A0A6I4HMP7_ACIBA</name>
<dbReference type="EMBL" id="WPIP01000033">
    <property type="protein sequence ID" value="MVM91159.1"/>
    <property type="molecule type" value="Genomic_DNA"/>
</dbReference>
<feature type="transmembrane region" description="Helical" evidence="3">
    <location>
        <begin position="633"/>
        <end position="652"/>
    </location>
</feature>
<dbReference type="AlphaFoldDB" id="A0A6I4HMP7"/>
<evidence type="ECO:0000256" key="2">
    <source>
        <dbReference type="SAM" id="Coils"/>
    </source>
</evidence>
<keyword evidence="3" id="KW-1133">Transmembrane helix</keyword>
<feature type="coiled-coil region" evidence="2">
    <location>
        <begin position="54"/>
        <end position="111"/>
    </location>
</feature>
<evidence type="ECO:0000259" key="4">
    <source>
        <dbReference type="Pfam" id="PF10145"/>
    </source>
</evidence>
<dbReference type="Proteomes" id="UP000439424">
    <property type="component" value="Unassembled WGS sequence"/>
</dbReference>
<dbReference type="PANTHER" id="PTHR37813">
    <property type="entry name" value="FELS-2 PROPHAGE PROTEIN"/>
    <property type="match status" value="1"/>
</dbReference>
<dbReference type="InterPro" id="IPR010090">
    <property type="entry name" value="Phage_tape_meas"/>
</dbReference>
<dbReference type="Pfam" id="PF10145">
    <property type="entry name" value="PhageMin_Tail"/>
    <property type="match status" value="1"/>
</dbReference>
<keyword evidence="3" id="KW-0472">Membrane</keyword>
<dbReference type="PANTHER" id="PTHR37813:SF1">
    <property type="entry name" value="FELS-2 PROPHAGE PROTEIN"/>
    <property type="match status" value="1"/>
</dbReference>
<feature type="transmembrane region" description="Helical" evidence="3">
    <location>
        <begin position="572"/>
        <end position="591"/>
    </location>
</feature>
<feature type="domain" description="Phage tail tape measure protein" evidence="4">
    <location>
        <begin position="233"/>
        <end position="437"/>
    </location>
</feature>
<feature type="transmembrane region" description="Helical" evidence="3">
    <location>
        <begin position="704"/>
        <end position="728"/>
    </location>
</feature>
<evidence type="ECO:0000313" key="5">
    <source>
        <dbReference type="EMBL" id="MVM91159.1"/>
    </source>
</evidence>
<feature type="transmembrane region" description="Helical" evidence="3">
    <location>
        <begin position="664"/>
        <end position="683"/>
    </location>
</feature>
<dbReference type="NCBIfam" id="TIGR01760">
    <property type="entry name" value="tape_meas_TP901"/>
    <property type="match status" value="1"/>
</dbReference>
<dbReference type="RefSeq" id="WP_068547607.1">
    <property type="nucleotide sequence ID" value="NZ_JABLVF010000007.1"/>
</dbReference>
<feature type="coiled-coil region" evidence="2">
    <location>
        <begin position="151"/>
        <end position="181"/>
    </location>
</feature>
<proteinExistence type="predicted"/>
<feature type="transmembrane region" description="Helical" evidence="3">
    <location>
        <begin position="538"/>
        <end position="560"/>
    </location>
</feature>
<evidence type="ECO:0000313" key="6">
    <source>
        <dbReference type="Proteomes" id="UP000439424"/>
    </source>
</evidence>
<evidence type="ECO:0000256" key="3">
    <source>
        <dbReference type="SAM" id="Phobius"/>
    </source>
</evidence>
<reference evidence="5 6" key="1">
    <citation type="submission" date="2019-11" db="EMBL/GenBank/DDBJ databases">
        <title>Multidrug-resistant Acinetobacter baumannii moving toward extensively drug-resistant over fifteen years in South of Brazil.</title>
        <authorList>
            <person name="Fedrigo N.H."/>
            <person name="Cerdeira L."/>
            <person name="Fuga B."/>
            <person name="Marini P.V.B."/>
            <person name="Shinohara D.R."/>
            <person name="Carrara-Marroni F.E."/>
            <person name="Lincopan N."/>
            <person name="Tognim M.C.B."/>
        </authorList>
    </citation>
    <scope>NUCLEOTIDE SEQUENCE [LARGE SCALE GENOMIC DNA]</scope>
    <source>
        <strain evidence="5 6">Ac576</strain>
    </source>
</reference>
<feature type="transmembrane region" description="Helical" evidence="3">
    <location>
        <begin position="597"/>
        <end position="621"/>
    </location>
</feature>
<comment type="caution">
    <text evidence="5">The sequence shown here is derived from an EMBL/GenBank/DDBJ whole genome shotgun (WGS) entry which is preliminary data.</text>
</comment>
<sequence>MADLKLEVLFNAVDKLSGPIKTIVGGSKTLSDAFKKTSSELKALEAQQRKISGFRQLKEQSEKTTQAIEQNKETLKQLKTAMNIGAPTEQMVKDLARAEAAQKRLKAAQKNQGTEMTALVRELNQAGISVDNLADDESELKNKIHLTTMEINKQKESLERHQKAQKQYEQMQGRMAKASDLAKKGLAIGAVGTAGMAYSLKQYEDAEDAAMGLRVSMMQANGQVSKEYAQINKLANGLGTKLPGTTADFQNMMAVLIQQGISAKAILGGVGEAAGYLGVQMKMPFAEAAEFAAKMQDATKTTEKDMLGLMDVIQRSYYLGVDSGNMLQGFAKISAGMKTIKAEGLEGAKAIAPLLIMADQAAMAGEAAGNAYSKIFKSMMDSKGIAKALKDSGTGIQMNFTDGKGEFGGLDKMFKQLEKLKGLSTEARLPILSDMFGNDAETIQALNLLIDKGQAGYNEVVAKMQKQAALQTRVNAQLGTLKNLKDAAGGTFTSMLALFGEQLAPQFKMLITGFTNITENVTAWAQKNPVLANTIAKVVAGGVLLVGGLSALSLGLITVFGPMMLVTKGIGMIGGGFSLLTGGFLKLFTLAKFAGTGLFWIGKALLFAGQQALIAMGRLYLLAIRGIGMLAQGIIMGAVRGASLLGQSLLFLGRTALIAGRFMLANPIILVAMAIAGAAYLIYKNWEPIKGFFVGIWNTVKSAFNGGIMGVSALIINWSPIGLFYAAFAKVLSWFGVDLPAKFTGFGAMILTGLKNGIMSKIGEVKAALSGAVTGVIDKARNILGIHSPSRVFMGIGDYTMQGMALGISQNHNLPVRATQQATQNVIGTGTTAKVTPVTPIRVQRGGSYISNDTIQITIKAEHGQPVRETARALRAEMVRLQQEERDARRRFLTDTE</sequence>
<protein>
    <submittedName>
        <fullName evidence="5">Phage tail tape measure protein</fullName>
    </submittedName>
</protein>
<accession>A0A6I4HMP7</accession>
<keyword evidence="1" id="KW-1188">Viral release from host cell</keyword>